<evidence type="ECO:0000313" key="2">
    <source>
        <dbReference type="EMBL" id="ADB18369.1"/>
    </source>
</evidence>
<feature type="transmembrane region" description="Helical" evidence="1">
    <location>
        <begin position="20"/>
        <end position="38"/>
    </location>
</feature>
<reference evidence="2 3" key="1">
    <citation type="journal article" date="2009" name="Stand. Genomic Sci.">
        <title>Complete genome sequence of Pirellula staleyi type strain (ATCC 27377).</title>
        <authorList>
            <person name="Clum A."/>
            <person name="Tindall B.J."/>
            <person name="Sikorski J."/>
            <person name="Ivanova N."/>
            <person name="Mavrommatis K."/>
            <person name="Lucas S."/>
            <person name="Glavina del Rio T."/>
            <person name="Nolan M."/>
            <person name="Chen F."/>
            <person name="Tice H."/>
            <person name="Pitluck S."/>
            <person name="Cheng J.F."/>
            <person name="Chertkov O."/>
            <person name="Brettin T."/>
            <person name="Han C."/>
            <person name="Detter J.C."/>
            <person name="Kuske C."/>
            <person name="Bruce D."/>
            <person name="Goodwin L."/>
            <person name="Ovchinikova G."/>
            <person name="Pati A."/>
            <person name="Mikhailova N."/>
            <person name="Chen A."/>
            <person name="Palaniappan K."/>
            <person name="Land M."/>
            <person name="Hauser L."/>
            <person name="Chang Y.J."/>
            <person name="Jeffries C.D."/>
            <person name="Chain P."/>
            <person name="Rohde M."/>
            <person name="Goker M."/>
            <person name="Bristow J."/>
            <person name="Eisen J.A."/>
            <person name="Markowitz V."/>
            <person name="Hugenholtz P."/>
            <person name="Kyrpides N.C."/>
            <person name="Klenk H.P."/>
            <person name="Lapidus A."/>
        </authorList>
    </citation>
    <scope>NUCLEOTIDE SEQUENCE [LARGE SCALE GENOMIC DNA]</scope>
    <source>
        <strain evidence="3">ATCC 27377 / DSM 6068 / ICPB 4128</strain>
    </source>
</reference>
<name>D2R004_PIRSD</name>
<protein>
    <submittedName>
        <fullName evidence="2">Uncharacterized protein</fullName>
    </submittedName>
</protein>
<keyword evidence="1" id="KW-0472">Membrane</keyword>
<dbReference type="AlphaFoldDB" id="D2R004"/>
<keyword evidence="3" id="KW-1185">Reference proteome</keyword>
<gene>
    <name evidence="2" type="ordered locus">Psta_3714</name>
</gene>
<keyword evidence="1" id="KW-0812">Transmembrane</keyword>
<dbReference type="Proteomes" id="UP000001887">
    <property type="component" value="Chromosome"/>
</dbReference>
<evidence type="ECO:0000256" key="1">
    <source>
        <dbReference type="SAM" id="Phobius"/>
    </source>
</evidence>
<keyword evidence="1" id="KW-1133">Transmembrane helix</keyword>
<accession>D2R004</accession>
<dbReference type="HOGENOM" id="CLU_3314376_0_0_0"/>
<evidence type="ECO:0000313" key="3">
    <source>
        <dbReference type="Proteomes" id="UP000001887"/>
    </source>
</evidence>
<dbReference type="KEGG" id="psl:Psta_3714"/>
<dbReference type="EMBL" id="CP001848">
    <property type="protein sequence ID" value="ADB18369.1"/>
    <property type="molecule type" value="Genomic_DNA"/>
</dbReference>
<sequence>MARKMVQPTLLGNFVILDVYPPSIVIFELFYLQFFFVFC</sequence>
<proteinExistence type="predicted"/>
<organism evidence="2 3">
    <name type="scientific">Pirellula staleyi (strain ATCC 27377 / DSM 6068 / ICPB 4128)</name>
    <name type="common">Pirella staleyi</name>
    <dbReference type="NCBI Taxonomy" id="530564"/>
    <lineage>
        <taxon>Bacteria</taxon>
        <taxon>Pseudomonadati</taxon>
        <taxon>Planctomycetota</taxon>
        <taxon>Planctomycetia</taxon>
        <taxon>Pirellulales</taxon>
        <taxon>Pirellulaceae</taxon>
        <taxon>Pirellula</taxon>
    </lineage>
</organism>